<protein>
    <submittedName>
        <fullName evidence="1">Uncharacterized protein</fullName>
    </submittedName>
</protein>
<comment type="caution">
    <text evidence="1">The sequence shown here is derived from an EMBL/GenBank/DDBJ whole genome shotgun (WGS) entry which is preliminary data.</text>
</comment>
<dbReference type="AlphaFoldDB" id="A0A1E5NZA4"/>
<dbReference type="Proteomes" id="UP000095759">
    <property type="component" value="Unassembled WGS sequence"/>
</dbReference>
<reference evidence="1 2" key="1">
    <citation type="submission" date="2016-08" db="EMBL/GenBank/DDBJ databases">
        <title>Complete genome sequence of Streptomyces agglomeratus strain 6-3-2, a novel anti-MRSA actinomycete isolated from Wuli of Tebit, China.</title>
        <authorList>
            <person name="Chen X."/>
        </authorList>
    </citation>
    <scope>NUCLEOTIDE SEQUENCE [LARGE SCALE GENOMIC DNA]</scope>
    <source>
        <strain evidence="1 2">6-3-2</strain>
    </source>
</reference>
<evidence type="ECO:0000313" key="2">
    <source>
        <dbReference type="Proteomes" id="UP000095759"/>
    </source>
</evidence>
<organism evidence="1 2">
    <name type="scientific">Streptomyces agglomeratus</name>
    <dbReference type="NCBI Taxonomy" id="285458"/>
    <lineage>
        <taxon>Bacteria</taxon>
        <taxon>Bacillati</taxon>
        <taxon>Actinomycetota</taxon>
        <taxon>Actinomycetes</taxon>
        <taxon>Kitasatosporales</taxon>
        <taxon>Streptomycetaceae</taxon>
        <taxon>Streptomyces</taxon>
    </lineage>
</organism>
<sequence>MAEVAALVRAFVDAALAAQESQPSADPATGAGDRRGVASLTTASRACKSVPHGHASEALLS</sequence>
<accession>A0A1E5NZA4</accession>
<dbReference type="EMBL" id="MEHJ01000002">
    <property type="protein sequence ID" value="OEJ21650.1"/>
    <property type="molecule type" value="Genomic_DNA"/>
</dbReference>
<gene>
    <name evidence="1" type="ORF">AS594_39735</name>
</gene>
<proteinExistence type="predicted"/>
<keyword evidence="2" id="KW-1185">Reference proteome</keyword>
<evidence type="ECO:0000313" key="1">
    <source>
        <dbReference type="EMBL" id="OEJ21650.1"/>
    </source>
</evidence>
<name>A0A1E5NZA4_9ACTN</name>